<keyword evidence="3" id="KW-1185">Reference proteome</keyword>
<keyword evidence="1" id="KW-0732">Signal</keyword>
<gene>
    <name evidence="2" type="ORF">FB45DRAFT_914289</name>
</gene>
<dbReference type="AlphaFoldDB" id="A0AAD7FMT0"/>
<organism evidence="2 3">
    <name type="scientific">Roridomyces roridus</name>
    <dbReference type="NCBI Taxonomy" id="1738132"/>
    <lineage>
        <taxon>Eukaryota</taxon>
        <taxon>Fungi</taxon>
        <taxon>Dikarya</taxon>
        <taxon>Basidiomycota</taxon>
        <taxon>Agaricomycotina</taxon>
        <taxon>Agaricomycetes</taxon>
        <taxon>Agaricomycetidae</taxon>
        <taxon>Agaricales</taxon>
        <taxon>Marasmiineae</taxon>
        <taxon>Mycenaceae</taxon>
        <taxon>Roridomyces</taxon>
    </lineage>
</organism>
<comment type="caution">
    <text evidence="2">The sequence shown here is derived from an EMBL/GenBank/DDBJ whole genome shotgun (WGS) entry which is preliminary data.</text>
</comment>
<feature type="signal peptide" evidence="1">
    <location>
        <begin position="1"/>
        <end position="20"/>
    </location>
</feature>
<evidence type="ECO:0000256" key="1">
    <source>
        <dbReference type="SAM" id="SignalP"/>
    </source>
</evidence>
<protein>
    <recommendedName>
        <fullName evidence="4">Secreted protein</fullName>
    </recommendedName>
</protein>
<sequence length="70" mass="7046">MGHSASLGLGPLFATGGSLGAVLGCGLLGNCSCVCPLGHHLLGVAMSESKYFGGYLPVNARAALRLKIFL</sequence>
<reference evidence="2" key="1">
    <citation type="submission" date="2023-03" db="EMBL/GenBank/DDBJ databases">
        <title>Massive genome expansion in bonnet fungi (Mycena s.s.) driven by repeated elements and novel gene families across ecological guilds.</title>
        <authorList>
            <consortium name="Lawrence Berkeley National Laboratory"/>
            <person name="Harder C.B."/>
            <person name="Miyauchi S."/>
            <person name="Viragh M."/>
            <person name="Kuo A."/>
            <person name="Thoen E."/>
            <person name="Andreopoulos B."/>
            <person name="Lu D."/>
            <person name="Skrede I."/>
            <person name="Drula E."/>
            <person name="Henrissat B."/>
            <person name="Morin E."/>
            <person name="Kohler A."/>
            <person name="Barry K."/>
            <person name="LaButti K."/>
            <person name="Morin E."/>
            <person name="Salamov A."/>
            <person name="Lipzen A."/>
            <person name="Mereny Z."/>
            <person name="Hegedus B."/>
            <person name="Baldrian P."/>
            <person name="Stursova M."/>
            <person name="Weitz H."/>
            <person name="Taylor A."/>
            <person name="Grigoriev I.V."/>
            <person name="Nagy L.G."/>
            <person name="Martin F."/>
            <person name="Kauserud H."/>
        </authorList>
    </citation>
    <scope>NUCLEOTIDE SEQUENCE</scope>
    <source>
        <strain evidence="2">9284</strain>
    </source>
</reference>
<proteinExistence type="predicted"/>
<name>A0AAD7FMT0_9AGAR</name>
<feature type="chain" id="PRO_5042159337" description="Secreted protein" evidence="1">
    <location>
        <begin position="21"/>
        <end position="70"/>
    </location>
</feature>
<evidence type="ECO:0000313" key="2">
    <source>
        <dbReference type="EMBL" id="KAJ7633064.1"/>
    </source>
</evidence>
<dbReference type="EMBL" id="JARKIF010000008">
    <property type="protein sequence ID" value="KAJ7633064.1"/>
    <property type="molecule type" value="Genomic_DNA"/>
</dbReference>
<dbReference type="Proteomes" id="UP001221142">
    <property type="component" value="Unassembled WGS sequence"/>
</dbReference>
<evidence type="ECO:0000313" key="3">
    <source>
        <dbReference type="Proteomes" id="UP001221142"/>
    </source>
</evidence>
<accession>A0AAD7FMT0</accession>
<evidence type="ECO:0008006" key="4">
    <source>
        <dbReference type="Google" id="ProtNLM"/>
    </source>
</evidence>